<name>A0A5C3MAH1_9AGAR</name>
<evidence type="ECO:0000313" key="3">
    <source>
        <dbReference type="Proteomes" id="UP000308652"/>
    </source>
</evidence>
<keyword evidence="1" id="KW-1133">Transmembrane helix</keyword>
<evidence type="ECO:0000313" key="2">
    <source>
        <dbReference type="EMBL" id="TFK42240.1"/>
    </source>
</evidence>
<feature type="transmembrane region" description="Helical" evidence="1">
    <location>
        <begin position="56"/>
        <end position="76"/>
    </location>
</feature>
<sequence>MLWRAISRSTSILRQNSAYHQRSLHVTRSLKQYYPPPASWSSRVFFKRDGTPRSKLKGVAFGSITFVTLYTMYTMLEMLQEFEASNYLLMCLVHIQRADNDLLPSELSNAPYALSHFRELCDSFKDIPHNMFDDFFNDIDTLITSRNEGYAQAHKMMKQASEEVHEVLHQSKGRDPWETAVDAIRILDEAIVGLVELVEGEETDDEDVRARYQKLREQKVKEPPKSNEYEVVG</sequence>
<dbReference type="STRING" id="68775.A0A5C3MAH1"/>
<proteinExistence type="predicted"/>
<keyword evidence="1" id="KW-0472">Membrane</keyword>
<organism evidence="2 3">
    <name type="scientific">Crucibulum laeve</name>
    <dbReference type="NCBI Taxonomy" id="68775"/>
    <lineage>
        <taxon>Eukaryota</taxon>
        <taxon>Fungi</taxon>
        <taxon>Dikarya</taxon>
        <taxon>Basidiomycota</taxon>
        <taxon>Agaricomycotina</taxon>
        <taxon>Agaricomycetes</taxon>
        <taxon>Agaricomycetidae</taxon>
        <taxon>Agaricales</taxon>
        <taxon>Agaricineae</taxon>
        <taxon>Nidulariaceae</taxon>
        <taxon>Crucibulum</taxon>
    </lineage>
</organism>
<accession>A0A5C3MAH1</accession>
<keyword evidence="3" id="KW-1185">Reference proteome</keyword>
<keyword evidence="1" id="KW-0812">Transmembrane</keyword>
<dbReference type="OrthoDB" id="2942377at2759"/>
<dbReference type="Proteomes" id="UP000308652">
    <property type="component" value="Unassembled WGS sequence"/>
</dbReference>
<protein>
    <submittedName>
        <fullName evidence="2">Uncharacterized protein</fullName>
    </submittedName>
</protein>
<dbReference type="EMBL" id="ML213593">
    <property type="protein sequence ID" value="TFK42240.1"/>
    <property type="molecule type" value="Genomic_DNA"/>
</dbReference>
<dbReference type="AlphaFoldDB" id="A0A5C3MAH1"/>
<evidence type="ECO:0000256" key="1">
    <source>
        <dbReference type="SAM" id="Phobius"/>
    </source>
</evidence>
<gene>
    <name evidence="2" type="ORF">BDQ12DRAFT_677860</name>
</gene>
<reference evidence="2 3" key="1">
    <citation type="journal article" date="2019" name="Nat. Ecol. Evol.">
        <title>Megaphylogeny resolves global patterns of mushroom evolution.</title>
        <authorList>
            <person name="Varga T."/>
            <person name="Krizsan K."/>
            <person name="Foldi C."/>
            <person name="Dima B."/>
            <person name="Sanchez-Garcia M."/>
            <person name="Sanchez-Ramirez S."/>
            <person name="Szollosi G.J."/>
            <person name="Szarkandi J.G."/>
            <person name="Papp V."/>
            <person name="Albert L."/>
            <person name="Andreopoulos W."/>
            <person name="Angelini C."/>
            <person name="Antonin V."/>
            <person name="Barry K.W."/>
            <person name="Bougher N.L."/>
            <person name="Buchanan P."/>
            <person name="Buyck B."/>
            <person name="Bense V."/>
            <person name="Catcheside P."/>
            <person name="Chovatia M."/>
            <person name="Cooper J."/>
            <person name="Damon W."/>
            <person name="Desjardin D."/>
            <person name="Finy P."/>
            <person name="Geml J."/>
            <person name="Haridas S."/>
            <person name="Hughes K."/>
            <person name="Justo A."/>
            <person name="Karasinski D."/>
            <person name="Kautmanova I."/>
            <person name="Kiss B."/>
            <person name="Kocsube S."/>
            <person name="Kotiranta H."/>
            <person name="LaButti K.M."/>
            <person name="Lechner B.E."/>
            <person name="Liimatainen K."/>
            <person name="Lipzen A."/>
            <person name="Lukacs Z."/>
            <person name="Mihaltcheva S."/>
            <person name="Morgado L.N."/>
            <person name="Niskanen T."/>
            <person name="Noordeloos M.E."/>
            <person name="Ohm R.A."/>
            <person name="Ortiz-Santana B."/>
            <person name="Ovrebo C."/>
            <person name="Racz N."/>
            <person name="Riley R."/>
            <person name="Savchenko A."/>
            <person name="Shiryaev A."/>
            <person name="Soop K."/>
            <person name="Spirin V."/>
            <person name="Szebenyi C."/>
            <person name="Tomsovsky M."/>
            <person name="Tulloss R.E."/>
            <person name="Uehling J."/>
            <person name="Grigoriev I.V."/>
            <person name="Vagvolgyi C."/>
            <person name="Papp T."/>
            <person name="Martin F.M."/>
            <person name="Miettinen O."/>
            <person name="Hibbett D.S."/>
            <person name="Nagy L.G."/>
        </authorList>
    </citation>
    <scope>NUCLEOTIDE SEQUENCE [LARGE SCALE GENOMIC DNA]</scope>
    <source>
        <strain evidence="2 3">CBS 166.37</strain>
    </source>
</reference>